<keyword evidence="3" id="KW-1185">Reference proteome</keyword>
<accession>A0AAD5TFQ1</accession>
<dbReference type="PANTHER" id="PTHR10151">
    <property type="entry name" value="ECTONUCLEOTIDE PYROPHOSPHATASE/PHOSPHODIESTERASE"/>
    <property type="match status" value="1"/>
</dbReference>
<gene>
    <name evidence="2" type="ORF">HDU87_007320</name>
</gene>
<keyword evidence="1" id="KW-0732">Signal</keyword>
<dbReference type="Gene3D" id="3.40.720.10">
    <property type="entry name" value="Alkaline Phosphatase, subunit A"/>
    <property type="match status" value="1"/>
</dbReference>
<dbReference type="AlphaFoldDB" id="A0AAD5TFQ1"/>
<dbReference type="EMBL" id="JADGJQ010000068">
    <property type="protein sequence ID" value="KAJ3173910.1"/>
    <property type="molecule type" value="Genomic_DNA"/>
</dbReference>
<dbReference type="Pfam" id="PF01663">
    <property type="entry name" value="Phosphodiest"/>
    <property type="match status" value="1"/>
</dbReference>
<dbReference type="GO" id="GO:0016787">
    <property type="term" value="F:hydrolase activity"/>
    <property type="evidence" value="ECO:0007669"/>
    <property type="project" value="UniProtKB-ARBA"/>
</dbReference>
<evidence type="ECO:0000313" key="2">
    <source>
        <dbReference type="EMBL" id="KAJ3173910.1"/>
    </source>
</evidence>
<feature type="chain" id="PRO_5042040686" description="Type I phosphodiesterase/nucleotide pyrophosphatase" evidence="1">
    <location>
        <begin position="25"/>
        <end position="526"/>
    </location>
</feature>
<proteinExistence type="predicted"/>
<evidence type="ECO:0000256" key="1">
    <source>
        <dbReference type="SAM" id="SignalP"/>
    </source>
</evidence>
<dbReference type="InterPro" id="IPR002591">
    <property type="entry name" value="Phosphodiest/P_Trfase"/>
</dbReference>
<protein>
    <recommendedName>
        <fullName evidence="4">Type I phosphodiesterase/nucleotide pyrophosphatase</fullName>
    </recommendedName>
</protein>
<dbReference type="PANTHER" id="PTHR10151:SF120">
    <property type="entry name" value="BIS(5'-ADENOSYL)-TRIPHOSPHATASE"/>
    <property type="match status" value="1"/>
</dbReference>
<dbReference type="PROSITE" id="PS51257">
    <property type="entry name" value="PROKAR_LIPOPROTEIN"/>
    <property type="match status" value="1"/>
</dbReference>
<dbReference type="InterPro" id="IPR017850">
    <property type="entry name" value="Alkaline_phosphatase_core_sf"/>
</dbReference>
<comment type="caution">
    <text evidence="2">The sequence shown here is derived from an EMBL/GenBank/DDBJ whole genome shotgun (WGS) entry which is preliminary data.</text>
</comment>
<sequence>MRATTLTALSSLLVACGSAALAAADAPYKHVLLISVDGMHSSDLDWYVSQYKNSTFAKLAAQGTTYTNAYASTPSDSFPGLAGIMTGGTVKTHGMWYDDTYDRSLYPAGSGCQGPSGTEVQYTEAMDINANLANGGGGLNATALPMALVNGVCKPLFPNQFIRSNTIMEVAVQAGRTTAWADKHLVYQWVSGPSGKGLTDYPSTEINAVPGNKTVQFDSTHVDAAINWMNGKAANGSALSDVPAIFGFNMQAVSVAQKTLKGGYKADLTPSPMLVDAFNSVDAALAKLSAALDTAQLSNSTLVVLTAKHGQSPIDRTKLQLIDPVALANATGYPDAVLFQGGDDIGLFWFNRTAKIDLSVVKANILKNAKVDGALSVLAGKDELVAAGFGDPTTDSRVPDVIVFPTPGVLYSDKATSIADHGGHSDDDRHVMLIIKGSDASAGGKQVADRVDTTQIAPTILEALGLGADKLQAVKAEGTKVLPAASSDSTAPAPQGSVGQTSAAVTMTGNRAIAVAAVAAAVAALC</sequence>
<organism evidence="2 3">
    <name type="scientific">Geranomyces variabilis</name>
    <dbReference type="NCBI Taxonomy" id="109894"/>
    <lineage>
        <taxon>Eukaryota</taxon>
        <taxon>Fungi</taxon>
        <taxon>Fungi incertae sedis</taxon>
        <taxon>Chytridiomycota</taxon>
        <taxon>Chytridiomycota incertae sedis</taxon>
        <taxon>Chytridiomycetes</taxon>
        <taxon>Spizellomycetales</taxon>
        <taxon>Powellomycetaceae</taxon>
        <taxon>Geranomyces</taxon>
    </lineage>
</organism>
<evidence type="ECO:0000313" key="3">
    <source>
        <dbReference type="Proteomes" id="UP001212152"/>
    </source>
</evidence>
<name>A0AAD5TFQ1_9FUNG</name>
<reference evidence="2" key="1">
    <citation type="submission" date="2020-05" db="EMBL/GenBank/DDBJ databases">
        <title>Phylogenomic resolution of chytrid fungi.</title>
        <authorList>
            <person name="Stajich J.E."/>
            <person name="Amses K."/>
            <person name="Simmons R."/>
            <person name="Seto K."/>
            <person name="Myers J."/>
            <person name="Bonds A."/>
            <person name="Quandt C.A."/>
            <person name="Barry K."/>
            <person name="Liu P."/>
            <person name="Grigoriev I."/>
            <person name="Longcore J.E."/>
            <person name="James T.Y."/>
        </authorList>
    </citation>
    <scope>NUCLEOTIDE SEQUENCE</scope>
    <source>
        <strain evidence="2">JEL0379</strain>
    </source>
</reference>
<evidence type="ECO:0008006" key="4">
    <source>
        <dbReference type="Google" id="ProtNLM"/>
    </source>
</evidence>
<dbReference type="Proteomes" id="UP001212152">
    <property type="component" value="Unassembled WGS sequence"/>
</dbReference>
<feature type="signal peptide" evidence="1">
    <location>
        <begin position="1"/>
        <end position="24"/>
    </location>
</feature>
<dbReference type="SUPFAM" id="SSF53649">
    <property type="entry name" value="Alkaline phosphatase-like"/>
    <property type="match status" value="1"/>
</dbReference>